<keyword evidence="4" id="KW-1185">Reference proteome</keyword>
<protein>
    <submittedName>
        <fullName evidence="3">Soluble lytic transglycosylase B</fullName>
    </submittedName>
</protein>
<feature type="domain" description="Transglycosylase SLT" evidence="2">
    <location>
        <begin position="43"/>
        <end position="336"/>
    </location>
</feature>
<dbReference type="GO" id="GO:0008933">
    <property type="term" value="F:peptidoglycan lytic transglycosylase activity"/>
    <property type="evidence" value="ECO:0007669"/>
    <property type="project" value="TreeGrafter"/>
</dbReference>
<dbReference type="CDD" id="cd13399">
    <property type="entry name" value="Slt35-like"/>
    <property type="match status" value="1"/>
</dbReference>
<evidence type="ECO:0000259" key="2">
    <source>
        <dbReference type="Pfam" id="PF13406"/>
    </source>
</evidence>
<dbReference type="GO" id="GO:0009253">
    <property type="term" value="P:peptidoglycan catabolic process"/>
    <property type="evidence" value="ECO:0007669"/>
    <property type="project" value="TreeGrafter"/>
</dbReference>
<dbReference type="FunFam" id="1.10.8.350:FF:000001">
    <property type="entry name" value="Lytic murein transglycosylase B"/>
    <property type="match status" value="1"/>
</dbReference>
<dbReference type="PANTHER" id="PTHR30163">
    <property type="entry name" value="MEMBRANE-BOUND LYTIC MUREIN TRANSGLYCOSYLASE B"/>
    <property type="match status" value="1"/>
</dbReference>
<dbReference type="PANTHER" id="PTHR30163:SF9">
    <property type="entry name" value="MEMBRANE-BOUND LYTIC MUREIN TRANSGLYCOSYLASE B"/>
    <property type="match status" value="1"/>
</dbReference>
<sequence length="343" mass="39423">MRFLVLTIFILCSCVHFSMARSEPSAADLVRDGQEIDLSSPQYIDFFQELETKYHFSHSELLSLFRGVSIKRKVLQLMDQQWEGKPYYKYWPLFITPSSIAKGKKELLKHRQLFDRIEKKFGVDREIIVAIWGIESRFGTNTGGFNLFRALNTLFAAYPRRSDFFRKELIHFLLLCRENNLDPLSIKGSYAGAFGQAQFMPSSYNEYGVDFDGDSRRDLISSSEDIFASIANYLKRFNWVLHAPLFADIGSELKDDILVAAYKKGRKGRVDWRLVARVQDRKIPRPQKNGRLSIIGLEKSPFFGGGTRFVAGYPNLQAITEYNHSNKYAMAVAEMALAFRGKN</sequence>
<dbReference type="InterPro" id="IPR043426">
    <property type="entry name" value="MltB-like"/>
</dbReference>
<dbReference type="InterPro" id="IPR031304">
    <property type="entry name" value="SLT_2"/>
</dbReference>
<gene>
    <name evidence="3" type="primary">sltB1</name>
    <name evidence="3" type="ORF">DGMP_24900</name>
</gene>
<proteinExistence type="predicted"/>
<feature type="chain" id="PRO_5034534744" evidence="1">
    <location>
        <begin position="21"/>
        <end position="343"/>
    </location>
</feature>
<dbReference type="Proteomes" id="UP000826725">
    <property type="component" value="Chromosome"/>
</dbReference>
<feature type="signal peptide" evidence="1">
    <location>
        <begin position="1"/>
        <end position="20"/>
    </location>
</feature>
<dbReference type="Pfam" id="PF13406">
    <property type="entry name" value="SLT_2"/>
    <property type="match status" value="1"/>
</dbReference>
<dbReference type="EMBL" id="AP024086">
    <property type="protein sequence ID" value="BCL61797.1"/>
    <property type="molecule type" value="Genomic_DNA"/>
</dbReference>
<dbReference type="KEGG" id="dbk:DGMP_24900"/>
<dbReference type="RefSeq" id="WP_228854219.1">
    <property type="nucleotide sequence ID" value="NZ_AP024086.1"/>
</dbReference>
<reference evidence="3" key="1">
    <citation type="submission" date="2020-09" db="EMBL/GenBank/DDBJ databases">
        <title>Desulfogranum mesoprofundum gen. nov., sp. nov., a novel mesophilic, sulfate-reducing chemolithoautotroph isolated from a deep-sea hydrothermal vent chimney in the Suiyo Seamount.</title>
        <authorList>
            <person name="Hashimoto Y."/>
            <person name="Nakagawa S."/>
        </authorList>
    </citation>
    <scope>NUCLEOTIDE SEQUENCE</scope>
    <source>
        <strain evidence="3">KT2</strain>
    </source>
</reference>
<evidence type="ECO:0000313" key="4">
    <source>
        <dbReference type="Proteomes" id="UP000826725"/>
    </source>
</evidence>
<evidence type="ECO:0000256" key="1">
    <source>
        <dbReference type="SAM" id="SignalP"/>
    </source>
</evidence>
<organism evidence="3 4">
    <name type="scientific">Desulfomarina profundi</name>
    <dbReference type="NCBI Taxonomy" id="2772557"/>
    <lineage>
        <taxon>Bacteria</taxon>
        <taxon>Pseudomonadati</taxon>
        <taxon>Thermodesulfobacteriota</taxon>
        <taxon>Desulfobulbia</taxon>
        <taxon>Desulfobulbales</taxon>
        <taxon>Desulfobulbaceae</taxon>
        <taxon>Desulfomarina</taxon>
    </lineage>
</organism>
<name>A0A8D5FHN9_9BACT</name>
<accession>A0A8D5FHN9</accession>
<evidence type="ECO:0000313" key="3">
    <source>
        <dbReference type="EMBL" id="BCL61797.1"/>
    </source>
</evidence>
<dbReference type="AlphaFoldDB" id="A0A8D5FHN9"/>
<keyword evidence="1" id="KW-0732">Signal</keyword>